<sequence>MVHPLLFYLCLCGGFLGLCVGEDEFEDDQNQCDMTYMWRHMHFMDVGFGSESSRYSLFLYGEGLYAANFLKNGELTGLPIIFVPGTAGSGRQVRSLGSMLQNKTDLRETAFHFDTFAVDFNEELTAISSEYLVMQSKYLTSAIEYVWSLYTKNHRALFCKISMVISLATPYNEPAYLFDKSILQLWLTLNQKSEQYARSEKPHIPFVSISGGLKDEFIEEEWTISKYHLHASTNSIDRVNLDMDHKCIIWCNQLIRQISRVLFDYAENADTFLKHPAEKLRVHYKGPFALTNTQLFGPEACVPQCPSSGVLSFTTNSTTFGHNFLLALSNDTQTHLVNLICPNGALDCPTVGLSRFLSSDVLYFFLKLSNLSDGSAVKVKLKGTRTWLLTSEVWYGGPLTLRVTVSDGLKILPIHFVHVGVASSVVYKVTVQANSCKTEGIRRMVFFQDDLPSRMSEADGSGNPISITIYESKEGGKEAMLVFIDEFGCNYDIRFQIDYGYTIIKAIRRYRHFIPLSVILTTTVLYIAASTKCILSTIHIMLFFLQLSLSVWVNLVKLSL</sequence>
<dbReference type="GO" id="GO:0050185">
    <property type="term" value="F:phosphatidylinositol deacylase activity"/>
    <property type="evidence" value="ECO:0007669"/>
    <property type="project" value="TreeGrafter"/>
</dbReference>
<feature type="transmembrane region" description="Helical" evidence="6">
    <location>
        <begin position="512"/>
        <end position="529"/>
    </location>
</feature>
<dbReference type="PANTHER" id="PTHR15495:SF7">
    <property type="entry name" value="GPI INOSITOL-DEACYLASE"/>
    <property type="match status" value="1"/>
</dbReference>
<dbReference type="InterPro" id="IPR012908">
    <property type="entry name" value="PGAP1-ab_dom-like"/>
</dbReference>
<evidence type="ECO:0000313" key="9">
    <source>
        <dbReference type="Proteomes" id="UP000887574"/>
    </source>
</evidence>
<evidence type="ECO:0000256" key="6">
    <source>
        <dbReference type="SAM" id="Phobius"/>
    </source>
</evidence>
<evidence type="ECO:0000256" key="1">
    <source>
        <dbReference type="ARBA" id="ARBA00004308"/>
    </source>
</evidence>
<evidence type="ECO:0000256" key="4">
    <source>
        <dbReference type="ARBA" id="ARBA00022989"/>
    </source>
</evidence>
<feature type="chain" id="PRO_5037018626" description="GPI inositol-deacylase PGAP1-like alpha/beta domain-containing protein" evidence="7">
    <location>
        <begin position="22"/>
        <end position="560"/>
    </location>
</feature>
<dbReference type="GO" id="GO:0006888">
    <property type="term" value="P:endoplasmic reticulum to Golgi vesicle-mediated transport"/>
    <property type="evidence" value="ECO:0007669"/>
    <property type="project" value="TreeGrafter"/>
</dbReference>
<keyword evidence="2 6" id="KW-0812">Transmembrane</keyword>
<dbReference type="PANTHER" id="PTHR15495">
    <property type="entry name" value="NEGATIVE REGULATOR OF VESICLE FORMATION-RELATED"/>
    <property type="match status" value="1"/>
</dbReference>
<dbReference type="GO" id="GO:0005783">
    <property type="term" value="C:endoplasmic reticulum"/>
    <property type="evidence" value="ECO:0007669"/>
    <property type="project" value="TreeGrafter"/>
</dbReference>
<evidence type="ECO:0000256" key="2">
    <source>
        <dbReference type="ARBA" id="ARBA00022692"/>
    </source>
</evidence>
<feature type="domain" description="GPI inositol-deacylase PGAP1-like alpha/beta" evidence="8">
    <location>
        <begin position="74"/>
        <end position="154"/>
    </location>
</feature>
<dbReference type="InterPro" id="IPR039529">
    <property type="entry name" value="PGAP1/BST1"/>
</dbReference>
<evidence type="ECO:0000256" key="7">
    <source>
        <dbReference type="SAM" id="SignalP"/>
    </source>
</evidence>
<feature type="domain" description="GPI inositol-deacylase PGAP1-like alpha/beta" evidence="8">
    <location>
        <begin position="160"/>
        <end position="265"/>
    </location>
</feature>
<keyword evidence="9" id="KW-1185">Reference proteome</keyword>
<evidence type="ECO:0000313" key="10">
    <source>
        <dbReference type="WBParaSite" id="jg19043"/>
    </source>
</evidence>
<keyword evidence="5 6" id="KW-0472">Membrane</keyword>
<keyword evidence="4 6" id="KW-1133">Transmembrane helix</keyword>
<organism evidence="9 10">
    <name type="scientific">Ditylenchus dipsaci</name>
    <dbReference type="NCBI Taxonomy" id="166011"/>
    <lineage>
        <taxon>Eukaryota</taxon>
        <taxon>Metazoa</taxon>
        <taxon>Ecdysozoa</taxon>
        <taxon>Nematoda</taxon>
        <taxon>Chromadorea</taxon>
        <taxon>Rhabditida</taxon>
        <taxon>Tylenchina</taxon>
        <taxon>Tylenchomorpha</taxon>
        <taxon>Sphaerularioidea</taxon>
        <taxon>Anguinidae</taxon>
        <taxon>Anguininae</taxon>
        <taxon>Ditylenchus</taxon>
    </lineage>
</organism>
<name>A0A915DFL7_9BILA</name>
<keyword evidence="3" id="KW-0378">Hydrolase</keyword>
<comment type="subcellular location">
    <subcellularLocation>
        <location evidence="1">Endomembrane system</location>
    </subcellularLocation>
</comment>
<dbReference type="Pfam" id="PF07819">
    <property type="entry name" value="PGAP1"/>
    <property type="match status" value="2"/>
</dbReference>
<dbReference type="GO" id="GO:0016020">
    <property type="term" value="C:membrane"/>
    <property type="evidence" value="ECO:0007669"/>
    <property type="project" value="GOC"/>
</dbReference>
<keyword evidence="7" id="KW-0732">Signal</keyword>
<protein>
    <recommendedName>
        <fullName evidence="8">GPI inositol-deacylase PGAP1-like alpha/beta domain-containing protein</fullName>
    </recommendedName>
</protein>
<dbReference type="AlphaFoldDB" id="A0A915DFL7"/>
<dbReference type="Proteomes" id="UP000887574">
    <property type="component" value="Unplaced"/>
</dbReference>
<evidence type="ECO:0000256" key="3">
    <source>
        <dbReference type="ARBA" id="ARBA00022801"/>
    </source>
</evidence>
<dbReference type="WBParaSite" id="jg19043">
    <property type="protein sequence ID" value="jg19043"/>
    <property type="gene ID" value="jg19043"/>
</dbReference>
<dbReference type="GO" id="GO:0006505">
    <property type="term" value="P:GPI anchor metabolic process"/>
    <property type="evidence" value="ECO:0007669"/>
    <property type="project" value="TreeGrafter"/>
</dbReference>
<feature type="signal peptide" evidence="7">
    <location>
        <begin position="1"/>
        <end position="21"/>
    </location>
</feature>
<accession>A0A915DFL7</accession>
<evidence type="ECO:0000259" key="8">
    <source>
        <dbReference type="Pfam" id="PF07819"/>
    </source>
</evidence>
<feature type="transmembrane region" description="Helical" evidence="6">
    <location>
        <begin position="536"/>
        <end position="555"/>
    </location>
</feature>
<proteinExistence type="predicted"/>
<reference evidence="10" key="1">
    <citation type="submission" date="2022-11" db="UniProtKB">
        <authorList>
            <consortium name="WormBaseParasite"/>
        </authorList>
    </citation>
    <scope>IDENTIFICATION</scope>
</reference>
<evidence type="ECO:0000256" key="5">
    <source>
        <dbReference type="ARBA" id="ARBA00023136"/>
    </source>
</evidence>